<dbReference type="AlphaFoldDB" id="A0A7Z0J9Q6"/>
<keyword evidence="8 12" id="KW-0862">Zinc</keyword>
<organism evidence="14 15">
    <name type="scientific">Nocardiopsis aegyptia</name>
    <dbReference type="NCBI Taxonomy" id="220378"/>
    <lineage>
        <taxon>Bacteria</taxon>
        <taxon>Bacillati</taxon>
        <taxon>Actinomycetota</taxon>
        <taxon>Actinomycetes</taxon>
        <taxon>Streptosporangiales</taxon>
        <taxon>Nocardiopsidaceae</taxon>
        <taxon>Nocardiopsis</taxon>
    </lineage>
</organism>
<accession>A0A7Z0J9Q6</accession>
<dbReference type="InterPro" id="IPR022919">
    <property type="entry name" value="Pept_M48_protease_HtpX"/>
</dbReference>
<evidence type="ECO:0000256" key="3">
    <source>
        <dbReference type="ARBA" id="ARBA00022475"/>
    </source>
</evidence>
<protein>
    <recommendedName>
        <fullName evidence="12">Protease HtpX homolog</fullName>
        <ecNumber evidence="12">3.4.24.-</ecNumber>
    </recommendedName>
</protein>
<dbReference type="HAMAP" id="MF_00188">
    <property type="entry name" value="Pept_M48_protease_HtpX"/>
    <property type="match status" value="1"/>
</dbReference>
<evidence type="ECO:0000256" key="1">
    <source>
        <dbReference type="ARBA" id="ARBA00004651"/>
    </source>
</evidence>
<comment type="subcellular location">
    <subcellularLocation>
        <location evidence="1 12">Cell membrane</location>
        <topology evidence="1 12">Multi-pass membrane protein</topology>
    </subcellularLocation>
</comment>
<dbReference type="Gene3D" id="3.30.2010.10">
    <property type="entry name" value="Metalloproteases ('zincins'), catalytic domain"/>
    <property type="match status" value="1"/>
</dbReference>
<feature type="domain" description="Peptidase M48" evidence="13">
    <location>
        <begin position="67"/>
        <end position="278"/>
    </location>
</feature>
<keyword evidence="5 12" id="KW-0812">Transmembrane</keyword>
<comment type="caution">
    <text evidence="14">The sequence shown here is derived from an EMBL/GenBank/DDBJ whole genome shotgun (WGS) entry which is preliminary data.</text>
</comment>
<keyword evidence="9 12" id="KW-1133">Transmembrane helix</keyword>
<evidence type="ECO:0000256" key="6">
    <source>
        <dbReference type="ARBA" id="ARBA00022723"/>
    </source>
</evidence>
<dbReference type="GO" id="GO:0005886">
    <property type="term" value="C:plasma membrane"/>
    <property type="evidence" value="ECO:0007669"/>
    <property type="project" value="UniProtKB-SubCell"/>
</dbReference>
<dbReference type="EC" id="3.4.24.-" evidence="12"/>
<reference evidence="14 15" key="1">
    <citation type="submission" date="2020-07" db="EMBL/GenBank/DDBJ databases">
        <title>Sequencing the genomes of 1000 actinobacteria strains.</title>
        <authorList>
            <person name="Klenk H.-P."/>
        </authorList>
    </citation>
    <scope>NUCLEOTIDE SEQUENCE [LARGE SCALE GENOMIC DNA]</scope>
    <source>
        <strain evidence="14 15">DSM 44442</strain>
    </source>
</reference>
<keyword evidence="6 12" id="KW-0479">Metal-binding</keyword>
<dbReference type="InterPro" id="IPR001915">
    <property type="entry name" value="Peptidase_M48"/>
</dbReference>
<dbReference type="PANTHER" id="PTHR43221">
    <property type="entry name" value="PROTEASE HTPX"/>
    <property type="match status" value="1"/>
</dbReference>
<evidence type="ECO:0000313" key="14">
    <source>
        <dbReference type="EMBL" id="NYJ34488.1"/>
    </source>
</evidence>
<dbReference type="GO" id="GO:0008270">
    <property type="term" value="F:zinc ion binding"/>
    <property type="evidence" value="ECO:0007669"/>
    <property type="project" value="UniProtKB-UniRule"/>
</dbReference>
<evidence type="ECO:0000256" key="12">
    <source>
        <dbReference type="HAMAP-Rule" id="MF_00188"/>
    </source>
</evidence>
<comment type="similarity">
    <text evidence="2 12">Belongs to the peptidase M48B family.</text>
</comment>
<name>A0A7Z0J9Q6_9ACTN</name>
<dbReference type="RefSeq" id="WP_179823121.1">
    <property type="nucleotide sequence ID" value="NZ_JACCFS010000001.1"/>
</dbReference>
<keyword evidence="7 12" id="KW-0378">Hydrolase</keyword>
<evidence type="ECO:0000256" key="11">
    <source>
        <dbReference type="ARBA" id="ARBA00023136"/>
    </source>
</evidence>
<dbReference type="Pfam" id="PF01435">
    <property type="entry name" value="Peptidase_M48"/>
    <property type="match status" value="1"/>
</dbReference>
<evidence type="ECO:0000256" key="2">
    <source>
        <dbReference type="ARBA" id="ARBA00009779"/>
    </source>
</evidence>
<feature type="binding site" evidence="12">
    <location>
        <position position="132"/>
    </location>
    <ligand>
        <name>Zn(2+)</name>
        <dbReference type="ChEBI" id="CHEBI:29105"/>
        <note>catalytic</note>
    </ligand>
</feature>
<evidence type="ECO:0000256" key="9">
    <source>
        <dbReference type="ARBA" id="ARBA00022989"/>
    </source>
</evidence>
<evidence type="ECO:0000256" key="5">
    <source>
        <dbReference type="ARBA" id="ARBA00022692"/>
    </source>
</evidence>
<dbReference type="EMBL" id="JACCFS010000001">
    <property type="protein sequence ID" value="NYJ34488.1"/>
    <property type="molecule type" value="Genomic_DNA"/>
</dbReference>
<evidence type="ECO:0000259" key="13">
    <source>
        <dbReference type="Pfam" id="PF01435"/>
    </source>
</evidence>
<dbReference type="InterPro" id="IPR050083">
    <property type="entry name" value="HtpX_protease"/>
</dbReference>
<keyword evidence="15" id="KW-1185">Reference proteome</keyword>
<sequence>MHVSAARAVGLFVGAAVFVVAVGWVCGANKGAQIALALVGCAGILVYLFGESLALRAMRARLISEIEQPELYGLVRELATAARQPMPRLYLSPVRSPNAFATGVSPRRASLCCTTGLLRTLEREELRGVLAHELAHIRAHDTLISAVAATLTALITALSAITFLLPLGESEETDMPNLLGGLMVVLLAPFAAAVVHCGVGRRREFRADERAAELTGDPLALASALRKLEEGARAYPLPMQRTLLASAHLMTTNPFPDGVGRLFAAHPPVAERIRRLRDLRRGWDMGR</sequence>
<dbReference type="PANTHER" id="PTHR43221:SF1">
    <property type="entry name" value="PROTEASE HTPX"/>
    <property type="match status" value="1"/>
</dbReference>
<feature type="binding site" evidence="12">
    <location>
        <position position="136"/>
    </location>
    <ligand>
        <name>Zn(2+)</name>
        <dbReference type="ChEBI" id="CHEBI:29105"/>
        <note>catalytic</note>
    </ligand>
</feature>
<dbReference type="Proteomes" id="UP000572051">
    <property type="component" value="Unassembled WGS sequence"/>
</dbReference>
<evidence type="ECO:0000256" key="4">
    <source>
        <dbReference type="ARBA" id="ARBA00022670"/>
    </source>
</evidence>
<keyword evidence="3 12" id="KW-1003">Cell membrane</keyword>
<evidence type="ECO:0000313" key="15">
    <source>
        <dbReference type="Proteomes" id="UP000572051"/>
    </source>
</evidence>
<dbReference type="GO" id="GO:0004222">
    <property type="term" value="F:metalloendopeptidase activity"/>
    <property type="evidence" value="ECO:0007669"/>
    <property type="project" value="UniProtKB-UniRule"/>
</dbReference>
<feature type="transmembrane region" description="Helical" evidence="12">
    <location>
        <begin position="143"/>
        <end position="166"/>
    </location>
</feature>
<feature type="active site" evidence="12">
    <location>
        <position position="133"/>
    </location>
</feature>
<keyword evidence="11 12" id="KW-0472">Membrane</keyword>
<keyword evidence="10 12" id="KW-0482">Metalloprotease</keyword>
<evidence type="ECO:0000256" key="7">
    <source>
        <dbReference type="ARBA" id="ARBA00022801"/>
    </source>
</evidence>
<proteinExistence type="inferred from homology"/>
<evidence type="ECO:0000256" key="8">
    <source>
        <dbReference type="ARBA" id="ARBA00022833"/>
    </source>
</evidence>
<gene>
    <name evidence="12" type="primary">htpX</name>
    <name evidence="14" type="ORF">HNR10_002369</name>
</gene>
<feature type="transmembrane region" description="Helical" evidence="12">
    <location>
        <begin position="178"/>
        <end position="199"/>
    </location>
</feature>
<feature type="binding site" evidence="12">
    <location>
        <position position="204"/>
    </location>
    <ligand>
        <name>Zn(2+)</name>
        <dbReference type="ChEBI" id="CHEBI:29105"/>
        <note>catalytic</note>
    </ligand>
</feature>
<dbReference type="GO" id="GO:0006508">
    <property type="term" value="P:proteolysis"/>
    <property type="evidence" value="ECO:0007669"/>
    <property type="project" value="UniProtKB-KW"/>
</dbReference>
<keyword evidence="4 12" id="KW-0645">Protease</keyword>
<keyword evidence="14" id="KW-0346">Stress response</keyword>
<evidence type="ECO:0000256" key="10">
    <source>
        <dbReference type="ARBA" id="ARBA00023049"/>
    </source>
</evidence>
<feature type="transmembrane region" description="Helical" evidence="12">
    <location>
        <begin position="33"/>
        <end position="55"/>
    </location>
</feature>
<comment type="cofactor">
    <cofactor evidence="12">
        <name>Zn(2+)</name>
        <dbReference type="ChEBI" id="CHEBI:29105"/>
    </cofactor>
    <text evidence="12">Binds 1 zinc ion per subunit.</text>
</comment>